<comment type="caution">
    <text evidence="1">The sequence shown here is derived from an EMBL/GenBank/DDBJ whole genome shotgun (WGS) entry which is preliminary data.</text>
</comment>
<evidence type="ECO:0000313" key="1">
    <source>
        <dbReference type="EMBL" id="TDD34109.1"/>
    </source>
</evidence>
<dbReference type="RefSeq" id="WP_132495263.1">
    <property type="nucleotide sequence ID" value="NZ_SMKW01000149.1"/>
</dbReference>
<protein>
    <submittedName>
        <fullName evidence="1">Uncharacterized protein</fullName>
    </submittedName>
</protein>
<reference evidence="1 2" key="1">
    <citation type="submission" date="2019-03" db="EMBL/GenBank/DDBJ databases">
        <title>Draft genome sequences of novel Actinobacteria.</title>
        <authorList>
            <person name="Sahin N."/>
            <person name="Ay H."/>
            <person name="Saygin H."/>
        </authorList>
    </citation>
    <scope>NUCLEOTIDE SEQUENCE [LARGE SCALE GENOMIC DNA]</scope>
    <source>
        <strain evidence="1 2">7K502</strain>
    </source>
</reference>
<evidence type="ECO:0000313" key="2">
    <source>
        <dbReference type="Proteomes" id="UP000294947"/>
    </source>
</evidence>
<dbReference type="OrthoDB" id="9799036at2"/>
<dbReference type="InterPro" id="IPR029069">
    <property type="entry name" value="HotDog_dom_sf"/>
</dbReference>
<dbReference type="Gene3D" id="3.10.129.10">
    <property type="entry name" value="Hotdog Thioesterase"/>
    <property type="match status" value="1"/>
</dbReference>
<keyword evidence="2" id="KW-1185">Reference proteome</keyword>
<accession>A0A4R4XT24</accession>
<dbReference type="AlphaFoldDB" id="A0A4R4XT24"/>
<dbReference type="EMBL" id="SMKW01000149">
    <property type="protein sequence ID" value="TDD34109.1"/>
    <property type="molecule type" value="Genomic_DNA"/>
</dbReference>
<dbReference type="CDD" id="cd00586">
    <property type="entry name" value="4HBT"/>
    <property type="match status" value="1"/>
</dbReference>
<gene>
    <name evidence="1" type="ORF">E1288_44810</name>
</gene>
<proteinExistence type="predicted"/>
<dbReference type="Proteomes" id="UP000294947">
    <property type="component" value="Unassembled WGS sequence"/>
</dbReference>
<dbReference type="SUPFAM" id="SSF54637">
    <property type="entry name" value="Thioesterase/thiol ester dehydrase-isomerase"/>
    <property type="match status" value="1"/>
</dbReference>
<sequence>MTVSIRALGVHRTRVPLRWRDLDHQGHVYHGTVLTLLDEARTRWLRTAIGVEHPDAYVVARIEIDYQQEILMDHDAAEISIGISRLGHSSIRTAESLTLPGGEQAARAEVVVVMWDQKAHCSRALTADERARAEAVARA</sequence>
<name>A0A4R4XT24_9PSEU</name>
<organism evidence="1 2">
    <name type="scientific">Saccharopolyspora elongata</name>
    <dbReference type="NCBI Taxonomy" id="2530387"/>
    <lineage>
        <taxon>Bacteria</taxon>
        <taxon>Bacillati</taxon>
        <taxon>Actinomycetota</taxon>
        <taxon>Actinomycetes</taxon>
        <taxon>Pseudonocardiales</taxon>
        <taxon>Pseudonocardiaceae</taxon>
        <taxon>Saccharopolyspora</taxon>
    </lineage>
</organism>
<dbReference type="Pfam" id="PF13279">
    <property type="entry name" value="4HBT_2"/>
    <property type="match status" value="1"/>
</dbReference>